<feature type="transmembrane region" description="Helical" evidence="1">
    <location>
        <begin position="51"/>
        <end position="72"/>
    </location>
</feature>
<name>A0ABT0ZS67_9PSEU</name>
<gene>
    <name evidence="2" type="ORF">KDL28_00710</name>
</gene>
<keyword evidence="1" id="KW-0472">Membrane</keyword>
<keyword evidence="3" id="KW-1185">Reference proteome</keyword>
<keyword evidence="1" id="KW-0812">Transmembrane</keyword>
<evidence type="ECO:0000313" key="3">
    <source>
        <dbReference type="Proteomes" id="UP001165283"/>
    </source>
</evidence>
<dbReference type="RefSeq" id="WP_252435154.1">
    <property type="nucleotide sequence ID" value="NZ_JAGSOV010000003.1"/>
</dbReference>
<dbReference type="Proteomes" id="UP001165283">
    <property type="component" value="Unassembled WGS sequence"/>
</dbReference>
<comment type="caution">
    <text evidence="2">The sequence shown here is derived from an EMBL/GenBank/DDBJ whole genome shotgun (WGS) entry which is preliminary data.</text>
</comment>
<accession>A0ABT0ZS67</accession>
<protein>
    <recommendedName>
        <fullName evidence="4">DUF485 domain-containing protein</fullName>
    </recommendedName>
</protein>
<dbReference type="EMBL" id="JAGSOV010000003">
    <property type="protein sequence ID" value="MCO1653566.1"/>
    <property type="molecule type" value="Genomic_DNA"/>
</dbReference>
<sequence>MTRQRRVAVTSPQTRLALSSRRGGAPAVPPHLSAGEAERARRIHRRQLRHALSALGLLGVLLLGLPLLLAALPELDAVRVVGVPLSWLAVAVLPYPLLVALAHWQLRRAERAERIGHPGRTARARSTRPVRPG</sequence>
<organism evidence="2 3">
    <name type="scientific">Pseudonocardia humida</name>
    <dbReference type="NCBI Taxonomy" id="2800819"/>
    <lineage>
        <taxon>Bacteria</taxon>
        <taxon>Bacillati</taxon>
        <taxon>Actinomycetota</taxon>
        <taxon>Actinomycetes</taxon>
        <taxon>Pseudonocardiales</taxon>
        <taxon>Pseudonocardiaceae</taxon>
        <taxon>Pseudonocardia</taxon>
    </lineage>
</organism>
<evidence type="ECO:0000313" key="2">
    <source>
        <dbReference type="EMBL" id="MCO1653566.1"/>
    </source>
</evidence>
<feature type="transmembrane region" description="Helical" evidence="1">
    <location>
        <begin position="84"/>
        <end position="104"/>
    </location>
</feature>
<evidence type="ECO:0000256" key="1">
    <source>
        <dbReference type="SAM" id="Phobius"/>
    </source>
</evidence>
<keyword evidence="1" id="KW-1133">Transmembrane helix</keyword>
<reference evidence="2" key="1">
    <citation type="submission" date="2021-04" db="EMBL/GenBank/DDBJ databases">
        <title>Pseudonocardia sp. nov., isolated from sandy soil of mangrove forest.</title>
        <authorList>
            <person name="Zan Z."/>
            <person name="Huang R."/>
            <person name="Liu W."/>
        </authorList>
    </citation>
    <scope>NUCLEOTIDE SEQUENCE</scope>
    <source>
        <strain evidence="2">S2-4</strain>
    </source>
</reference>
<proteinExistence type="predicted"/>
<evidence type="ECO:0008006" key="4">
    <source>
        <dbReference type="Google" id="ProtNLM"/>
    </source>
</evidence>